<dbReference type="RefSeq" id="WP_157336630.1">
    <property type="nucleotide sequence ID" value="NZ_RHLK01000008.1"/>
</dbReference>
<evidence type="ECO:0000259" key="1">
    <source>
        <dbReference type="Pfam" id="PF20195"/>
    </source>
</evidence>
<keyword evidence="3" id="KW-1185">Reference proteome</keyword>
<feature type="domain" description="DUF6558" evidence="1">
    <location>
        <begin position="6"/>
        <end position="129"/>
    </location>
</feature>
<reference evidence="2 3" key="1">
    <citation type="journal article" date="2019" name="Microorganisms">
        <title>Paenibacillus lutrae sp. nov., A Chitinolytic Species Isolated from A River Otter in Castril Natural Park, Granada, Spain.</title>
        <authorList>
            <person name="Rodriguez M."/>
            <person name="Reina J.C."/>
            <person name="Bejar V."/>
            <person name="Llamas I."/>
        </authorList>
    </citation>
    <scope>NUCLEOTIDE SEQUENCE [LARGE SCALE GENOMIC DNA]</scope>
    <source>
        <strain evidence="2 3">N10</strain>
    </source>
</reference>
<gene>
    <name evidence="2" type="ORF">EDM21_14925</name>
</gene>
<dbReference type="AlphaFoldDB" id="A0A7X3K080"/>
<evidence type="ECO:0000313" key="3">
    <source>
        <dbReference type="Proteomes" id="UP000490800"/>
    </source>
</evidence>
<dbReference type="Gene3D" id="2.40.30.200">
    <property type="match status" value="1"/>
</dbReference>
<dbReference type="Proteomes" id="UP000490800">
    <property type="component" value="Unassembled WGS sequence"/>
</dbReference>
<protein>
    <submittedName>
        <fullName evidence="2">Phage tail protein</fullName>
    </submittedName>
</protein>
<dbReference type="InterPro" id="IPR046688">
    <property type="entry name" value="DUF6558_N"/>
</dbReference>
<name>A0A7X3K080_9BACL</name>
<comment type="caution">
    <text evidence="2">The sequence shown here is derived from an EMBL/GenBank/DDBJ whole genome shotgun (WGS) entry which is preliminary data.</text>
</comment>
<dbReference type="EMBL" id="RHLK01000008">
    <property type="protein sequence ID" value="MVP00802.1"/>
    <property type="molecule type" value="Genomic_DNA"/>
</dbReference>
<dbReference type="Pfam" id="PF20195">
    <property type="entry name" value="DUF6558"/>
    <property type="match status" value="1"/>
</dbReference>
<organism evidence="2 3">
    <name type="scientific">Paenibacillus lutrae</name>
    <dbReference type="NCBI Taxonomy" id="2078573"/>
    <lineage>
        <taxon>Bacteria</taxon>
        <taxon>Bacillati</taxon>
        <taxon>Bacillota</taxon>
        <taxon>Bacilli</taxon>
        <taxon>Bacillales</taxon>
        <taxon>Paenibacillaceae</taxon>
        <taxon>Paenibacillus</taxon>
    </lineage>
</organism>
<accession>A0A7X3K080</accession>
<sequence length="194" mass="22873">MNEGIHFYYDGIYSKDMGLVNCRLDSGFFEESFLPERELQEEAIRGQDKPYYQGVRHSPLSFQVTFAFEDVYDEEQIRKIARWLNTDYYKPFYTDANPEHIYYCMPVSDSQLIHNGLRQGYIKLTMRCDGPYAYSPQYTSRVYEWDETPIHIEQSSFQLGSVHQVVIDQAGKLSLNLTPKTWNSFPVNQTWNDL</sequence>
<dbReference type="OrthoDB" id="2731856at2"/>
<proteinExistence type="predicted"/>
<evidence type="ECO:0000313" key="2">
    <source>
        <dbReference type="EMBL" id="MVP00802.1"/>
    </source>
</evidence>